<evidence type="ECO:0000256" key="1">
    <source>
        <dbReference type="SAM" id="MobiDB-lite"/>
    </source>
</evidence>
<sequence length="1268" mass="131788">MGRVGPTGQVVPRLLPLDVRREAERQCSVDTSNASSRSERQPRGSATSGNDGDDVTRPRPASLHSPSPPASISGVPHSRLGTSSSGSSSAANSAASSAASNSSGPSARPSDNAEATPFSTAAAPRAAQPTSNAPAGADTAPAPAAPPPMPIMTSRSLTGIELARIALSSCNIAEQQLTEISAASARSARGSAGYPGSPVWLPGIASGAGSGAGGLTSSMSARLAPLPSPLSPSPVAHLPASGSQGHARSVGGEVMSAPAAAGASWAAGPGAGAGAGVAAPGRQQQSLMQQLQQQARLREHHQQQQSQPQQQPQAQQAAQLASAPQASGSASPERRGGWAKLAGASRVPAGAGPRVGWGVVSGQHIATAADRPSHGGAGPAASTAASNMAMRMVQGLQERDEFSLVAAARQRQLRKPPAASRSMIFHAAAGAAAANAAAAAVVSAAASAVAAADEDAAAAAAAAAESEGGVEGVERAPAGNEGEPGCAPPSLAASRSLPALSDLCQRSNSCPALPAFRGIHLQASPGAAPPAAAPSPLGAAPRYGASSSSAAAADAAAGGDGDGPAGPPSGVAPAVYDECVSQVFAEGALSPPPAEAEAQAGWSGSSQSVPLPQIALTARPAGSAGAALASKMRRASAFVPESPRIGLLLGSSPSAAGGSEGGAHSLSSDGENLGLHSDANLLAAARRLGSELSARSFAANNPAAQAAAARSKAAADAVAAAADAAAALAAVRALESRYGSAVAPDHQLMALEQEAAFRDRSHRLHEALQAANPAAYSEEAAEAAEAAYRALAERAKLRLKGLLADPTTQSGPMRQLQNAVRELNSQRPFFMSPVLQRAKAERPFIENRQRVVKEVVWSVDESIFAQRKKENEARDLFDTEKVVKQQLSLDWQRIVSKSRFRRLVARGDAGVKNDGQSLDEELSEVREELERQSAFIRSAFNYYSMKDGALASSDVLQMGCNAWLNFCNDAGIVHPTQRGCTVQDLQTIFISVNFEEESDTTEADANDDDAMVRFEFMEGIVRAAFGKYIASKKCTDASDAVGMLLEEISSAPDFPPEAKVEANDFRRNRFYTRHVEEVLKEHYDLLLAMFKLYKARDRSRLFWPEHWAAFLDSNKLLGLATGVERREAKLIFGWSQALVTDELRRRQRAVSLTFWDFVEAVARLADLISAPDHEDIIAYFLSEGEEPPELERLVYEYYRHVGDAGTDRKRESAELVASPSRPLEVKLRLLMEYLVVSLREAWGGKDAKDVAAKVMKMATYLSGGIEMG</sequence>
<feature type="region of interest" description="Disordered" evidence="1">
    <location>
        <begin position="223"/>
        <end position="250"/>
    </location>
</feature>
<dbReference type="AlphaFoldDB" id="A0A835SBQ4"/>
<proteinExistence type="predicted"/>
<dbReference type="EMBL" id="JAEHOC010000066">
    <property type="protein sequence ID" value="KAG2424357.1"/>
    <property type="molecule type" value="Genomic_DNA"/>
</dbReference>
<dbReference type="OrthoDB" id="120976at2759"/>
<name>A0A835SBQ4_CHLIN</name>
<comment type="caution">
    <text evidence="2">The sequence shown here is derived from an EMBL/GenBank/DDBJ whole genome shotgun (WGS) entry which is preliminary data.</text>
</comment>
<feature type="region of interest" description="Disordered" evidence="1">
    <location>
        <begin position="467"/>
        <end position="490"/>
    </location>
</feature>
<feature type="compositionally biased region" description="Low complexity" evidence="1">
    <location>
        <begin position="303"/>
        <end position="331"/>
    </location>
</feature>
<feature type="region of interest" description="Disordered" evidence="1">
    <location>
        <begin position="649"/>
        <end position="671"/>
    </location>
</feature>
<feature type="compositionally biased region" description="Low complexity" evidence="1">
    <location>
        <begin position="534"/>
        <end position="544"/>
    </location>
</feature>
<feature type="compositionally biased region" description="Basic and acidic residues" evidence="1">
    <location>
        <begin position="18"/>
        <end position="27"/>
    </location>
</feature>
<dbReference type="Proteomes" id="UP000650467">
    <property type="component" value="Unassembled WGS sequence"/>
</dbReference>
<feature type="compositionally biased region" description="Low complexity" evidence="1">
    <location>
        <begin position="133"/>
        <end position="142"/>
    </location>
</feature>
<feature type="compositionally biased region" description="Low complexity" evidence="1">
    <location>
        <begin position="83"/>
        <end position="110"/>
    </location>
</feature>
<feature type="region of interest" description="Disordered" evidence="1">
    <location>
        <begin position="525"/>
        <end position="544"/>
    </location>
</feature>
<evidence type="ECO:0000313" key="3">
    <source>
        <dbReference type="Proteomes" id="UP000650467"/>
    </source>
</evidence>
<keyword evidence="3" id="KW-1185">Reference proteome</keyword>
<feature type="region of interest" description="Disordered" evidence="1">
    <location>
        <begin position="1"/>
        <end position="153"/>
    </location>
</feature>
<feature type="compositionally biased region" description="Low complexity" evidence="1">
    <location>
        <begin position="649"/>
        <end position="668"/>
    </location>
</feature>
<feature type="region of interest" description="Disordered" evidence="1">
    <location>
        <begin position="270"/>
        <end position="338"/>
    </location>
</feature>
<accession>A0A835SBQ4</accession>
<gene>
    <name evidence="2" type="ORF">HXX76_014566</name>
</gene>
<protein>
    <submittedName>
        <fullName evidence="2">Uncharacterized protein</fullName>
    </submittedName>
</protein>
<organism evidence="2 3">
    <name type="scientific">Chlamydomonas incerta</name>
    <dbReference type="NCBI Taxonomy" id="51695"/>
    <lineage>
        <taxon>Eukaryota</taxon>
        <taxon>Viridiplantae</taxon>
        <taxon>Chlorophyta</taxon>
        <taxon>core chlorophytes</taxon>
        <taxon>Chlorophyceae</taxon>
        <taxon>CS clade</taxon>
        <taxon>Chlamydomonadales</taxon>
        <taxon>Chlamydomonadaceae</taxon>
        <taxon>Chlamydomonas</taxon>
    </lineage>
</organism>
<reference evidence="2" key="1">
    <citation type="journal article" date="2020" name="bioRxiv">
        <title>Comparative genomics of Chlamydomonas.</title>
        <authorList>
            <person name="Craig R.J."/>
            <person name="Hasan A.R."/>
            <person name="Ness R.W."/>
            <person name="Keightley P.D."/>
        </authorList>
    </citation>
    <scope>NUCLEOTIDE SEQUENCE</scope>
    <source>
        <strain evidence="2">SAG 7.73</strain>
    </source>
</reference>
<feature type="compositionally biased region" description="Low complexity" evidence="1">
    <location>
        <begin position="58"/>
        <end position="73"/>
    </location>
</feature>
<feature type="compositionally biased region" description="Low complexity" evidence="1">
    <location>
        <begin position="276"/>
        <end position="295"/>
    </location>
</feature>
<evidence type="ECO:0000313" key="2">
    <source>
        <dbReference type="EMBL" id="KAG2424357.1"/>
    </source>
</evidence>